<comment type="caution">
    <text evidence="8">The sequence shown here is derived from an EMBL/GenBank/DDBJ whole genome shotgun (WGS) entry which is preliminary data.</text>
</comment>
<dbReference type="GO" id="GO:0140359">
    <property type="term" value="F:ABC-type transporter activity"/>
    <property type="evidence" value="ECO:0007669"/>
    <property type="project" value="InterPro"/>
</dbReference>
<dbReference type="EMBL" id="JABBWK010000056">
    <property type="protein sequence ID" value="KAG1896389.1"/>
    <property type="molecule type" value="Genomic_DNA"/>
</dbReference>
<dbReference type="PANTHER" id="PTHR19241">
    <property type="entry name" value="ATP-BINDING CASSETTE TRANSPORTER"/>
    <property type="match status" value="1"/>
</dbReference>
<evidence type="ECO:0000256" key="5">
    <source>
        <dbReference type="ARBA" id="ARBA00023136"/>
    </source>
</evidence>
<organism evidence="8 9">
    <name type="scientific">Suillus fuscotomentosus</name>
    <dbReference type="NCBI Taxonomy" id="1912939"/>
    <lineage>
        <taxon>Eukaryota</taxon>
        <taxon>Fungi</taxon>
        <taxon>Dikarya</taxon>
        <taxon>Basidiomycota</taxon>
        <taxon>Agaricomycotina</taxon>
        <taxon>Agaricomycetes</taxon>
        <taxon>Agaricomycetidae</taxon>
        <taxon>Boletales</taxon>
        <taxon>Suillineae</taxon>
        <taxon>Suillaceae</taxon>
        <taxon>Suillus</taxon>
    </lineage>
</organism>
<evidence type="ECO:0000256" key="1">
    <source>
        <dbReference type="ARBA" id="ARBA00004141"/>
    </source>
</evidence>
<sequence length="324" mass="36385">MLDVIATGATASTSAATLREEIENIHNESRARPVVQAARPTEFATLWYHQLNPTYLVAKFALSIAGGLLIGFTFYMTSDSLHGIQNKLFAIFLASVLCVPSRNSFRQCSSTFGLMYNWTTLIVSQFLVELPWNIMCSSLFFFCWYWTVRFPNDHAGYTTSYMAVASMAPTVVIASLLFSALFSNGVLQPYRALGWWQWMHRVPPFTYFMEGLLGQAIGGNEINCARYEFVLVIPPSGSTCSQYLHPFMQYAGSYLADPSATSTCLFCPYRTTDSYASHHWRDLGIMLGITVFNVCAIFTLTYICRIRKGNPLAGLQQKLANLRK</sequence>
<evidence type="ECO:0000313" key="9">
    <source>
        <dbReference type="Proteomes" id="UP001195769"/>
    </source>
</evidence>
<evidence type="ECO:0000259" key="7">
    <source>
        <dbReference type="Pfam" id="PF01061"/>
    </source>
</evidence>
<feature type="transmembrane region" description="Helical" evidence="6">
    <location>
        <begin position="56"/>
        <end position="76"/>
    </location>
</feature>
<feature type="transmembrane region" description="Helical" evidence="6">
    <location>
        <begin position="88"/>
        <end position="105"/>
    </location>
</feature>
<evidence type="ECO:0000313" key="8">
    <source>
        <dbReference type="EMBL" id="KAG1896389.1"/>
    </source>
</evidence>
<keyword evidence="9" id="KW-1185">Reference proteome</keyword>
<dbReference type="Proteomes" id="UP001195769">
    <property type="component" value="Unassembled WGS sequence"/>
</dbReference>
<name>A0AAD4E0T9_9AGAM</name>
<keyword evidence="4 6" id="KW-1133">Transmembrane helix</keyword>
<dbReference type="GO" id="GO:0016020">
    <property type="term" value="C:membrane"/>
    <property type="evidence" value="ECO:0007669"/>
    <property type="project" value="UniProtKB-SubCell"/>
</dbReference>
<feature type="transmembrane region" description="Helical" evidence="6">
    <location>
        <begin position="160"/>
        <end position="182"/>
    </location>
</feature>
<evidence type="ECO:0000256" key="4">
    <source>
        <dbReference type="ARBA" id="ARBA00022989"/>
    </source>
</evidence>
<keyword evidence="5 6" id="KW-0472">Membrane</keyword>
<keyword evidence="2" id="KW-0813">Transport</keyword>
<gene>
    <name evidence="8" type="ORF">F5891DRAFT_1130327</name>
</gene>
<keyword evidence="3 6" id="KW-0812">Transmembrane</keyword>
<protein>
    <recommendedName>
        <fullName evidence="7">ABC-2 type transporter transmembrane domain-containing protein</fullName>
    </recommendedName>
</protein>
<dbReference type="GeneID" id="64658808"/>
<reference evidence="8" key="1">
    <citation type="journal article" date="2020" name="New Phytol.">
        <title>Comparative genomics reveals dynamic genome evolution in host specialist ectomycorrhizal fungi.</title>
        <authorList>
            <person name="Lofgren L.A."/>
            <person name="Nguyen N.H."/>
            <person name="Vilgalys R."/>
            <person name="Ruytinx J."/>
            <person name="Liao H.L."/>
            <person name="Branco S."/>
            <person name="Kuo A."/>
            <person name="LaButti K."/>
            <person name="Lipzen A."/>
            <person name="Andreopoulos W."/>
            <person name="Pangilinan J."/>
            <person name="Riley R."/>
            <person name="Hundley H."/>
            <person name="Na H."/>
            <person name="Barry K."/>
            <person name="Grigoriev I.V."/>
            <person name="Stajich J.E."/>
            <person name="Kennedy P.G."/>
        </authorList>
    </citation>
    <scope>NUCLEOTIDE SEQUENCE</scope>
    <source>
        <strain evidence="8">FC203</strain>
    </source>
</reference>
<dbReference type="Pfam" id="PF01061">
    <property type="entry name" value="ABC2_membrane"/>
    <property type="match status" value="1"/>
</dbReference>
<evidence type="ECO:0000256" key="2">
    <source>
        <dbReference type="ARBA" id="ARBA00022448"/>
    </source>
</evidence>
<feature type="transmembrane region" description="Helical" evidence="6">
    <location>
        <begin position="283"/>
        <end position="303"/>
    </location>
</feature>
<dbReference type="AlphaFoldDB" id="A0AAD4E0T9"/>
<comment type="subcellular location">
    <subcellularLocation>
        <location evidence="1">Membrane</location>
        <topology evidence="1">Multi-pass membrane protein</topology>
    </subcellularLocation>
</comment>
<proteinExistence type="predicted"/>
<evidence type="ECO:0000256" key="6">
    <source>
        <dbReference type="SAM" id="Phobius"/>
    </source>
</evidence>
<accession>A0AAD4E0T9</accession>
<dbReference type="RefSeq" id="XP_041221965.1">
    <property type="nucleotide sequence ID" value="XM_041364510.1"/>
</dbReference>
<dbReference type="InterPro" id="IPR013525">
    <property type="entry name" value="ABC2_TM"/>
</dbReference>
<feature type="transmembrane region" description="Helical" evidence="6">
    <location>
        <begin position="130"/>
        <end position="148"/>
    </location>
</feature>
<evidence type="ECO:0000256" key="3">
    <source>
        <dbReference type="ARBA" id="ARBA00022692"/>
    </source>
</evidence>
<feature type="domain" description="ABC-2 type transporter transmembrane" evidence="7">
    <location>
        <begin position="52"/>
        <end position="213"/>
    </location>
</feature>